<dbReference type="CDD" id="cd01658">
    <property type="entry name" value="Ribosomal_L30"/>
    <property type="match status" value="1"/>
</dbReference>
<dbReference type="PANTHER" id="PTHR15892">
    <property type="entry name" value="MITOCHONDRIAL RIBOSOMAL PROTEIN L30"/>
    <property type="match status" value="1"/>
</dbReference>
<name>A0A1F5F218_9BACT</name>
<dbReference type="AlphaFoldDB" id="A0A1F5F218"/>
<evidence type="ECO:0000256" key="5">
    <source>
        <dbReference type="ARBA" id="ARBA00035492"/>
    </source>
</evidence>
<dbReference type="Proteomes" id="UP000177187">
    <property type="component" value="Unassembled WGS sequence"/>
</dbReference>
<comment type="similarity">
    <text evidence="1">Belongs to the universal ribosomal protein uL30 family.</text>
</comment>
<feature type="domain" description="Large ribosomal subunit protein uL30-like ferredoxin-like fold" evidence="6">
    <location>
        <begin position="10"/>
        <end position="59"/>
    </location>
</feature>
<reference evidence="7 8" key="1">
    <citation type="journal article" date="2016" name="Nat. Commun.">
        <title>Thousands of microbial genomes shed light on interconnected biogeochemical processes in an aquifer system.</title>
        <authorList>
            <person name="Anantharaman K."/>
            <person name="Brown C.T."/>
            <person name="Hug L.A."/>
            <person name="Sharon I."/>
            <person name="Castelle C.J."/>
            <person name="Probst A.J."/>
            <person name="Thomas B.C."/>
            <person name="Singh A."/>
            <person name="Wilkins M.J."/>
            <person name="Karaoz U."/>
            <person name="Brodie E.L."/>
            <person name="Williams K.H."/>
            <person name="Hubbard S.S."/>
            <person name="Banfield J.F."/>
        </authorList>
    </citation>
    <scope>NUCLEOTIDE SEQUENCE [LARGE SCALE GENOMIC DNA]</scope>
</reference>
<dbReference type="GO" id="GO:0003735">
    <property type="term" value="F:structural constituent of ribosome"/>
    <property type="evidence" value="ECO:0007669"/>
    <property type="project" value="InterPro"/>
</dbReference>
<dbReference type="PIRSF" id="PIRSF002211">
    <property type="entry name" value="Ribosomal_L30_bac-type"/>
    <property type="match status" value="1"/>
</dbReference>
<dbReference type="Gene3D" id="3.30.1390.20">
    <property type="entry name" value="Ribosomal protein L30, ferredoxin-like fold domain"/>
    <property type="match status" value="1"/>
</dbReference>
<dbReference type="SUPFAM" id="SSF55129">
    <property type="entry name" value="Ribosomal protein L30p/L7e"/>
    <property type="match status" value="1"/>
</dbReference>
<evidence type="ECO:0000313" key="8">
    <source>
        <dbReference type="Proteomes" id="UP000177187"/>
    </source>
</evidence>
<evidence type="ECO:0000256" key="2">
    <source>
        <dbReference type="ARBA" id="ARBA00011838"/>
    </source>
</evidence>
<dbReference type="STRING" id="1817816.A2Y64_02035"/>
<comment type="caution">
    <text evidence="7">The sequence shown here is derived from an EMBL/GenBank/DDBJ whole genome shotgun (WGS) entry which is preliminary data.</text>
</comment>
<evidence type="ECO:0000259" key="6">
    <source>
        <dbReference type="Pfam" id="PF00327"/>
    </source>
</evidence>
<dbReference type="InterPro" id="IPR016082">
    <property type="entry name" value="Ribosomal_uL30_ferredoxin-like"/>
</dbReference>
<dbReference type="InterPro" id="IPR036919">
    <property type="entry name" value="Ribo_uL30_ferredoxin-like_sf"/>
</dbReference>
<accession>A0A1F5F218</accession>
<dbReference type="GO" id="GO:0006412">
    <property type="term" value="P:translation"/>
    <property type="evidence" value="ECO:0007669"/>
    <property type="project" value="InterPro"/>
</dbReference>
<dbReference type="HAMAP" id="MF_01371_B">
    <property type="entry name" value="Ribosomal_uL30_B"/>
    <property type="match status" value="1"/>
</dbReference>
<keyword evidence="3 7" id="KW-0689">Ribosomal protein</keyword>
<sequence length="65" mass="7383">MAKKKQQKLSVTQVRSQIGALERHKVTLRTLGLGRIGRTVVHGDTPQIRGMIYHVRHLVRVETAK</sequence>
<evidence type="ECO:0000256" key="1">
    <source>
        <dbReference type="ARBA" id="ARBA00007594"/>
    </source>
</evidence>
<evidence type="ECO:0000256" key="4">
    <source>
        <dbReference type="ARBA" id="ARBA00023274"/>
    </source>
</evidence>
<gene>
    <name evidence="7" type="ORF">A2Y64_02035</name>
</gene>
<dbReference type="PANTHER" id="PTHR15892:SF2">
    <property type="entry name" value="LARGE RIBOSOMAL SUBUNIT PROTEIN UL30M"/>
    <property type="match status" value="1"/>
</dbReference>
<protein>
    <recommendedName>
        <fullName evidence="5">50S ribosomal protein L30</fullName>
    </recommendedName>
</protein>
<organism evidence="7 8">
    <name type="scientific">Candidatus Coatesbacteria bacterium RBG_13_66_14</name>
    <dbReference type="NCBI Taxonomy" id="1817816"/>
    <lineage>
        <taxon>Bacteria</taxon>
        <taxon>Candidatus Coatesiibacteriota</taxon>
    </lineage>
</organism>
<proteinExistence type="inferred from homology"/>
<evidence type="ECO:0000256" key="3">
    <source>
        <dbReference type="ARBA" id="ARBA00022980"/>
    </source>
</evidence>
<dbReference type="NCBIfam" id="TIGR01308">
    <property type="entry name" value="rpmD_bact"/>
    <property type="match status" value="1"/>
</dbReference>
<comment type="subunit">
    <text evidence="2">Part of the 50S ribosomal subunit.</text>
</comment>
<dbReference type="FunFam" id="3.30.1390.20:FF:000001">
    <property type="entry name" value="50S ribosomal protein L30"/>
    <property type="match status" value="1"/>
</dbReference>
<dbReference type="Pfam" id="PF00327">
    <property type="entry name" value="Ribosomal_L30"/>
    <property type="match status" value="1"/>
</dbReference>
<dbReference type="InterPro" id="IPR005996">
    <property type="entry name" value="Ribosomal_uL30_bac-type"/>
</dbReference>
<dbReference type="EMBL" id="MFAF01000116">
    <property type="protein sequence ID" value="OGD73711.1"/>
    <property type="molecule type" value="Genomic_DNA"/>
</dbReference>
<keyword evidence="4" id="KW-0687">Ribonucleoprotein</keyword>
<evidence type="ECO:0000313" key="7">
    <source>
        <dbReference type="EMBL" id="OGD73711.1"/>
    </source>
</evidence>
<dbReference type="GO" id="GO:0022625">
    <property type="term" value="C:cytosolic large ribosomal subunit"/>
    <property type="evidence" value="ECO:0007669"/>
    <property type="project" value="TreeGrafter"/>
</dbReference>